<dbReference type="Proteomes" id="UP001458880">
    <property type="component" value="Unassembled WGS sequence"/>
</dbReference>
<dbReference type="AlphaFoldDB" id="A0AAW1K1G2"/>
<comment type="caution">
    <text evidence="3">The sequence shown here is derived from an EMBL/GenBank/DDBJ whole genome shotgun (WGS) entry which is preliminary data.</text>
</comment>
<organism evidence="3 4">
    <name type="scientific">Popillia japonica</name>
    <name type="common">Japanese beetle</name>
    <dbReference type="NCBI Taxonomy" id="7064"/>
    <lineage>
        <taxon>Eukaryota</taxon>
        <taxon>Metazoa</taxon>
        <taxon>Ecdysozoa</taxon>
        <taxon>Arthropoda</taxon>
        <taxon>Hexapoda</taxon>
        <taxon>Insecta</taxon>
        <taxon>Pterygota</taxon>
        <taxon>Neoptera</taxon>
        <taxon>Endopterygota</taxon>
        <taxon>Coleoptera</taxon>
        <taxon>Polyphaga</taxon>
        <taxon>Scarabaeiformia</taxon>
        <taxon>Scarabaeidae</taxon>
        <taxon>Rutelinae</taxon>
        <taxon>Popillia</taxon>
    </lineage>
</organism>
<accession>A0AAW1K1G2</accession>
<evidence type="ECO:0000313" key="4">
    <source>
        <dbReference type="Proteomes" id="UP001458880"/>
    </source>
</evidence>
<evidence type="ECO:0008006" key="5">
    <source>
        <dbReference type="Google" id="ProtNLM"/>
    </source>
</evidence>
<feature type="region of interest" description="Disordered" evidence="2">
    <location>
        <begin position="1"/>
        <end position="23"/>
    </location>
</feature>
<evidence type="ECO:0000256" key="1">
    <source>
        <dbReference type="SAM" id="Coils"/>
    </source>
</evidence>
<keyword evidence="1" id="KW-0175">Coiled coil</keyword>
<keyword evidence="4" id="KW-1185">Reference proteome</keyword>
<feature type="compositionally biased region" description="Basic and acidic residues" evidence="2">
    <location>
        <begin position="1"/>
        <end position="12"/>
    </location>
</feature>
<name>A0AAW1K1G2_POPJA</name>
<protein>
    <recommendedName>
        <fullName evidence="5">Retrotransposon gag domain-containing protein</fullName>
    </recommendedName>
</protein>
<evidence type="ECO:0000313" key="3">
    <source>
        <dbReference type="EMBL" id="KAK9711700.1"/>
    </source>
</evidence>
<sequence>MEETISQKEQQKSESTTSIEVVEVSPSQQIENLNAIFEAMKQMTQELKKDIGEMRQQNKHDILELRKNIEEGNQRMYEKIWKGQKQIREELADFKERTQTEVEKVQKELVETKREVEQRIKGIENATPISVERIVEERKPPIYDASNKGIEPQEFFEALERHFKIRAMPEDRKLDFAIYQLKDDVAIWAGSQRNQWTTLEDHKRELLKMKWSDSVQKRVLSQFLRPGMYSPGRRSMTHHAWYWLKKYAAEMDFVEEKIKFQYNEEILNLPRIRNNEEEDGQELTRPQFASQEHNDIIATQTDHDDILKFDGRGCNTYRRKRNYRMKQIRSLRSGWES</sequence>
<evidence type="ECO:0000256" key="2">
    <source>
        <dbReference type="SAM" id="MobiDB-lite"/>
    </source>
</evidence>
<feature type="compositionally biased region" description="Polar residues" evidence="2">
    <location>
        <begin position="13"/>
        <end position="23"/>
    </location>
</feature>
<reference evidence="3 4" key="1">
    <citation type="journal article" date="2024" name="BMC Genomics">
        <title>De novo assembly and annotation of Popillia japonica's genome with initial clues to its potential as an invasive pest.</title>
        <authorList>
            <person name="Cucini C."/>
            <person name="Boschi S."/>
            <person name="Funari R."/>
            <person name="Cardaioli E."/>
            <person name="Iannotti N."/>
            <person name="Marturano G."/>
            <person name="Paoli F."/>
            <person name="Bruttini M."/>
            <person name="Carapelli A."/>
            <person name="Frati F."/>
            <person name="Nardi F."/>
        </authorList>
    </citation>
    <scope>NUCLEOTIDE SEQUENCE [LARGE SCALE GENOMIC DNA]</scope>
    <source>
        <strain evidence="3">DMR45628</strain>
    </source>
</reference>
<feature type="coiled-coil region" evidence="1">
    <location>
        <begin position="88"/>
        <end position="126"/>
    </location>
</feature>
<proteinExistence type="predicted"/>
<feature type="coiled-coil region" evidence="1">
    <location>
        <begin position="30"/>
        <end position="57"/>
    </location>
</feature>
<gene>
    <name evidence="3" type="ORF">QE152_g25317</name>
</gene>
<dbReference type="EMBL" id="JASPKY010000275">
    <property type="protein sequence ID" value="KAK9711700.1"/>
    <property type="molecule type" value="Genomic_DNA"/>
</dbReference>